<evidence type="ECO:0000256" key="1">
    <source>
        <dbReference type="SAM" id="Phobius"/>
    </source>
</evidence>
<dbReference type="EMBL" id="PDOF01000002">
    <property type="protein sequence ID" value="PYZ96400.1"/>
    <property type="molecule type" value="Genomic_DNA"/>
</dbReference>
<dbReference type="AlphaFoldDB" id="A0A2W0H8J3"/>
<dbReference type="OrthoDB" id="2182676at2"/>
<protein>
    <recommendedName>
        <fullName evidence="4">DUF624 domain-containing protein</fullName>
    </recommendedName>
</protein>
<dbReference type="Proteomes" id="UP000248066">
    <property type="component" value="Unassembled WGS sequence"/>
</dbReference>
<dbReference type="Pfam" id="PF04854">
    <property type="entry name" value="DUF624"/>
    <property type="match status" value="1"/>
</dbReference>
<organism evidence="2 3">
    <name type="scientific">Alteribacter lacisalsi</name>
    <dbReference type="NCBI Taxonomy" id="2045244"/>
    <lineage>
        <taxon>Bacteria</taxon>
        <taxon>Bacillati</taxon>
        <taxon>Bacillota</taxon>
        <taxon>Bacilli</taxon>
        <taxon>Bacillales</taxon>
        <taxon>Bacillaceae</taxon>
        <taxon>Alteribacter</taxon>
    </lineage>
</organism>
<reference evidence="2 3" key="1">
    <citation type="submission" date="2017-10" db="EMBL/GenBank/DDBJ databases">
        <title>Bacillus sp. nov., a halophilic bacterium isolated from a Yangshapao Lake.</title>
        <authorList>
            <person name="Wang H."/>
        </authorList>
    </citation>
    <scope>NUCLEOTIDE SEQUENCE [LARGE SCALE GENOMIC DNA]</scope>
    <source>
        <strain evidence="2 3">YSP-3</strain>
    </source>
</reference>
<feature type="transmembrane region" description="Helical" evidence="1">
    <location>
        <begin position="80"/>
        <end position="99"/>
    </location>
</feature>
<dbReference type="InterPro" id="IPR006938">
    <property type="entry name" value="DUF624"/>
</dbReference>
<keyword evidence="1" id="KW-0812">Transmembrane</keyword>
<sequence>MSGNAVVDRIMTGLEILVKVFVINGLWILFTALGLVVFGIFPATVALLAVVRKWIMGESDVPIFKTFAGSYKKEFVKANLYGLMIVLYGWVLYVNYQYMLLADGLLQLVMVIGLIITTSLFLLTVSFLFPSLVHFKLSFVEYLKFSFLLGVTRFYLPVLAGIGLTIVYHSVLFYPGVLVWFVPSLTGLILMSTAYQAFRKLPEAQV</sequence>
<feature type="transmembrane region" description="Helical" evidence="1">
    <location>
        <begin position="145"/>
        <end position="171"/>
    </location>
</feature>
<feature type="transmembrane region" description="Helical" evidence="1">
    <location>
        <begin position="26"/>
        <end position="51"/>
    </location>
</feature>
<keyword evidence="1" id="KW-0472">Membrane</keyword>
<evidence type="ECO:0000313" key="2">
    <source>
        <dbReference type="EMBL" id="PYZ96400.1"/>
    </source>
</evidence>
<name>A0A2W0H8J3_9BACI</name>
<accession>A0A2W0H8J3</accession>
<proteinExistence type="predicted"/>
<keyword evidence="1" id="KW-1133">Transmembrane helix</keyword>
<evidence type="ECO:0008006" key="4">
    <source>
        <dbReference type="Google" id="ProtNLM"/>
    </source>
</evidence>
<feature type="transmembrane region" description="Helical" evidence="1">
    <location>
        <begin position="177"/>
        <end position="198"/>
    </location>
</feature>
<feature type="transmembrane region" description="Helical" evidence="1">
    <location>
        <begin position="105"/>
        <end position="133"/>
    </location>
</feature>
<dbReference type="RefSeq" id="WP_110520052.1">
    <property type="nucleotide sequence ID" value="NZ_PDOF01000002.1"/>
</dbReference>
<evidence type="ECO:0000313" key="3">
    <source>
        <dbReference type="Proteomes" id="UP000248066"/>
    </source>
</evidence>
<comment type="caution">
    <text evidence="2">The sequence shown here is derived from an EMBL/GenBank/DDBJ whole genome shotgun (WGS) entry which is preliminary data.</text>
</comment>
<gene>
    <name evidence="2" type="ORF">CR205_11795</name>
</gene>
<keyword evidence="3" id="KW-1185">Reference proteome</keyword>